<organism evidence="12 13">
    <name type="scientific">Hypnocyclicus thermotrophus</name>
    <dbReference type="NCBI Taxonomy" id="1627895"/>
    <lineage>
        <taxon>Bacteria</taxon>
        <taxon>Fusobacteriati</taxon>
        <taxon>Fusobacteriota</taxon>
        <taxon>Fusobacteriia</taxon>
        <taxon>Fusobacteriales</taxon>
        <taxon>Fusobacteriaceae</taxon>
        <taxon>Hypnocyclicus</taxon>
    </lineage>
</organism>
<dbReference type="InterPro" id="IPR013783">
    <property type="entry name" value="Ig-like_fold"/>
</dbReference>
<evidence type="ECO:0000256" key="4">
    <source>
        <dbReference type="ARBA" id="ARBA00023295"/>
    </source>
</evidence>
<comment type="catalytic activity">
    <reaction evidence="8">
        <text>Endohydrolysis of (1-&gt;4)-beta-D-glucosidic linkages in cellulose, lichenin and cereal beta-D-glucans.</text>
        <dbReference type="EC" id="3.2.1.4"/>
    </reaction>
</comment>
<dbReference type="PANTHER" id="PTHR22298">
    <property type="entry name" value="ENDO-1,4-BETA-GLUCANASE"/>
    <property type="match status" value="1"/>
</dbReference>
<accession>A0AA46I5X2</accession>
<feature type="domain" description="Cellulase Ig-like" evidence="11">
    <location>
        <begin position="223"/>
        <end position="301"/>
    </location>
</feature>
<proteinExistence type="inferred from homology"/>
<dbReference type="AlphaFoldDB" id="A0AA46I5X2"/>
<dbReference type="Pfam" id="PF00759">
    <property type="entry name" value="Glyco_hydro_9"/>
    <property type="match status" value="1"/>
</dbReference>
<keyword evidence="3 6" id="KW-0119">Carbohydrate metabolism</keyword>
<dbReference type="PROSITE" id="PS00592">
    <property type="entry name" value="GH9_2"/>
    <property type="match status" value="1"/>
</dbReference>
<evidence type="ECO:0000256" key="3">
    <source>
        <dbReference type="ARBA" id="ARBA00023277"/>
    </source>
</evidence>
<dbReference type="InterPro" id="IPR033126">
    <property type="entry name" value="Glyco_hydro_9_Asp/Glu_AS"/>
</dbReference>
<evidence type="ECO:0000259" key="10">
    <source>
        <dbReference type="Pfam" id="PF02018"/>
    </source>
</evidence>
<dbReference type="InterPro" id="IPR014756">
    <property type="entry name" value="Ig_E-set"/>
</dbReference>
<dbReference type="EMBL" id="SOBG01000003">
    <property type="protein sequence ID" value="TDT71386.1"/>
    <property type="molecule type" value="Genomic_DNA"/>
</dbReference>
<feature type="active site" evidence="6">
    <location>
        <position position="685"/>
    </location>
</feature>
<sequence length="758" mass="86508">MKKFTLIILNLFIFISYTSLFAQNNFIIVKKETFDEKIISSKNLIKNYDFEQNIDSDGNSTLSENQWSLTSNAGNTGGKANIEINNKIAHINISDGGKEVYSVQLIQTPILLKQSYVYSIEFNAKADKSTSIFIKMGSRENRNWADYTNGNGHGIPIELTTNFKRYIIQFTMEKPSDNQARLEFQLGKEGNRNIYLSDITLNIIGRKNMKIKNIPQKLVEIPAKKIHINQIGYLPYDKKLVIINSKEIINKFNLVNSDNAEIVYSNKLKEKGFDNATGDYIFYGDFSDYTNSGNYYINIPNFDNSFSFKIDENIYLDLKFALEKMLYFQRASITLDEKYANKWARKKSYTEKAKLLNKNIYLDVSGGWFDAGDYGRYVVPASTTIGHLLLAYKFFPEKFTDNTNIPESNNGIPDILDECKYALEWLLKMQSENGGVYHKVTTSNFVSMIMPDKNNKELILSPISATATANFVAVTAMASRIYNFDKKFSNKLLQASLKSWKWLENNPNVPGFKNPSSISTGEYGDNNDLDERFWAAVELYSTTKQEKYHIYIKNIIQDIHNLSSFGWEDVGGFASTTYLMLDPKYQSNTIKNIISDKFINKTNTLINISKNEGYKITLNKNEYAWGSNMKVMTDAMLLIITNTLIKNNSKYIETAKFNLDYLLGLNSLDKSFITGFGSRPVINPHHRPSIADEIPEPIPGMVSGGPNSRFQDDTIKNNLSKDTPFAKCYVDLEGSYSTNEITTYWNSPAIFVVNYFIK</sequence>
<keyword evidence="13" id="KW-1185">Reference proteome</keyword>
<dbReference type="InterPro" id="IPR008928">
    <property type="entry name" value="6-hairpin_glycosidase_sf"/>
</dbReference>
<evidence type="ECO:0000256" key="2">
    <source>
        <dbReference type="ARBA" id="ARBA00022801"/>
    </source>
</evidence>
<dbReference type="InterPro" id="IPR001701">
    <property type="entry name" value="Glyco_hydro_9"/>
</dbReference>
<feature type="domain" description="CBM-cenC" evidence="10">
    <location>
        <begin position="42"/>
        <end position="188"/>
    </location>
</feature>
<dbReference type="EC" id="3.2.1.4" evidence="8"/>
<dbReference type="SUPFAM" id="SSF49785">
    <property type="entry name" value="Galactose-binding domain-like"/>
    <property type="match status" value="1"/>
</dbReference>
<evidence type="ECO:0000256" key="1">
    <source>
        <dbReference type="ARBA" id="ARBA00007072"/>
    </source>
</evidence>
<name>A0AA46I5X2_9FUSO</name>
<dbReference type="InterPro" id="IPR003305">
    <property type="entry name" value="CenC_carb-bd"/>
</dbReference>
<evidence type="ECO:0000313" key="13">
    <source>
        <dbReference type="Proteomes" id="UP000294678"/>
    </source>
</evidence>
<dbReference type="Pfam" id="PF02018">
    <property type="entry name" value="CBM_4_9"/>
    <property type="match status" value="1"/>
</dbReference>
<dbReference type="CDD" id="cd02850">
    <property type="entry name" value="E_set_Cellulase_N"/>
    <property type="match status" value="1"/>
</dbReference>
<dbReference type="SUPFAM" id="SSF81296">
    <property type="entry name" value="E set domains"/>
    <property type="match status" value="1"/>
</dbReference>
<keyword evidence="4 6" id="KW-0326">Glycosidase</keyword>
<feature type="active site" evidence="7">
    <location>
        <position position="731"/>
    </location>
</feature>
<keyword evidence="8" id="KW-0136">Cellulose degradation</keyword>
<dbReference type="GO" id="GO:0030245">
    <property type="term" value="P:cellulose catabolic process"/>
    <property type="evidence" value="ECO:0007669"/>
    <property type="project" value="UniProtKB-KW"/>
</dbReference>
<dbReference type="PROSITE" id="PS00698">
    <property type="entry name" value="GH9_3"/>
    <property type="match status" value="1"/>
</dbReference>
<gene>
    <name evidence="12" type="ORF">EV215_0759</name>
</gene>
<evidence type="ECO:0000256" key="8">
    <source>
        <dbReference type="RuleBase" id="RU361166"/>
    </source>
</evidence>
<dbReference type="InterPro" id="IPR012341">
    <property type="entry name" value="6hp_glycosidase-like_sf"/>
</dbReference>
<dbReference type="Gene3D" id="2.60.40.10">
    <property type="entry name" value="Immunoglobulins"/>
    <property type="match status" value="1"/>
</dbReference>
<dbReference type="InterPro" id="IPR018221">
    <property type="entry name" value="Glyco_hydro_9_His_AS"/>
</dbReference>
<evidence type="ECO:0000256" key="5">
    <source>
        <dbReference type="ARBA" id="ARBA00023326"/>
    </source>
</evidence>
<dbReference type="RefSeq" id="WP_134112654.1">
    <property type="nucleotide sequence ID" value="NZ_SOBG01000003.1"/>
</dbReference>
<dbReference type="SUPFAM" id="SSF48208">
    <property type="entry name" value="Six-hairpin glycosidases"/>
    <property type="match status" value="1"/>
</dbReference>
<dbReference type="Proteomes" id="UP000294678">
    <property type="component" value="Unassembled WGS sequence"/>
</dbReference>
<evidence type="ECO:0000259" key="11">
    <source>
        <dbReference type="Pfam" id="PF02927"/>
    </source>
</evidence>
<dbReference type="InterPro" id="IPR004197">
    <property type="entry name" value="Cellulase_Ig-like"/>
</dbReference>
<dbReference type="Gene3D" id="2.60.120.260">
    <property type="entry name" value="Galactose-binding domain-like"/>
    <property type="match status" value="1"/>
</dbReference>
<evidence type="ECO:0000256" key="6">
    <source>
        <dbReference type="PROSITE-ProRule" id="PRU10059"/>
    </source>
</evidence>
<keyword evidence="5 6" id="KW-0624">Polysaccharide degradation</keyword>
<evidence type="ECO:0000313" key="12">
    <source>
        <dbReference type="EMBL" id="TDT71386.1"/>
    </source>
</evidence>
<evidence type="ECO:0000256" key="7">
    <source>
        <dbReference type="PROSITE-ProRule" id="PRU10060"/>
    </source>
</evidence>
<dbReference type="Pfam" id="PF02927">
    <property type="entry name" value="CelD_N"/>
    <property type="match status" value="1"/>
</dbReference>
<comment type="caution">
    <text evidence="12">The sequence shown here is derived from an EMBL/GenBank/DDBJ whole genome shotgun (WGS) entry which is preliminary data.</text>
</comment>
<dbReference type="GO" id="GO:0008810">
    <property type="term" value="F:cellulase activity"/>
    <property type="evidence" value="ECO:0007669"/>
    <property type="project" value="UniProtKB-EC"/>
</dbReference>
<evidence type="ECO:0000259" key="9">
    <source>
        <dbReference type="Pfam" id="PF00759"/>
    </source>
</evidence>
<dbReference type="InterPro" id="IPR008979">
    <property type="entry name" value="Galactose-bd-like_sf"/>
</dbReference>
<keyword evidence="2 6" id="KW-0378">Hydrolase</keyword>
<reference evidence="12 13" key="1">
    <citation type="submission" date="2019-03" db="EMBL/GenBank/DDBJ databases">
        <title>Genomic Encyclopedia of Type Strains, Phase IV (KMG-IV): sequencing the most valuable type-strain genomes for metagenomic binning, comparative biology and taxonomic classification.</title>
        <authorList>
            <person name="Goeker M."/>
        </authorList>
    </citation>
    <scope>NUCLEOTIDE SEQUENCE [LARGE SCALE GENOMIC DNA]</scope>
    <source>
        <strain evidence="12 13">DSM 100055</strain>
    </source>
</reference>
<protein>
    <recommendedName>
        <fullName evidence="8">Endoglucanase</fullName>
        <ecNumber evidence="8">3.2.1.4</ecNumber>
    </recommendedName>
</protein>
<feature type="active site" evidence="7">
    <location>
        <position position="740"/>
    </location>
</feature>
<comment type="similarity">
    <text evidence="1 6 8">Belongs to the glycosyl hydrolase 9 (cellulase E) family.</text>
</comment>
<feature type="domain" description="Glycoside hydrolase family 9" evidence="9">
    <location>
        <begin position="325"/>
        <end position="752"/>
    </location>
</feature>
<dbReference type="Gene3D" id="1.50.10.10">
    <property type="match status" value="1"/>
</dbReference>